<reference evidence="2 3" key="1">
    <citation type="submission" date="2020-08" db="EMBL/GenBank/DDBJ databases">
        <title>Sequencing the genomes of 1000 actinobacteria strains.</title>
        <authorList>
            <person name="Klenk H.-P."/>
        </authorList>
    </citation>
    <scope>NUCLEOTIDE SEQUENCE [LARGE SCALE GENOMIC DNA]</scope>
    <source>
        <strain evidence="2 3">DSM 45823</strain>
    </source>
</reference>
<proteinExistence type="predicted"/>
<gene>
    <name evidence="2" type="ORF">HNR21_000001</name>
</gene>
<dbReference type="AlphaFoldDB" id="A0A7W3MSL6"/>
<protein>
    <recommendedName>
        <fullName evidence="4">Lipoprotein</fullName>
    </recommendedName>
</protein>
<dbReference type="EMBL" id="JACJII010000001">
    <property type="protein sequence ID" value="MBA9001119.1"/>
    <property type="molecule type" value="Genomic_DNA"/>
</dbReference>
<feature type="non-terminal residue" evidence="2">
    <location>
        <position position="95"/>
    </location>
</feature>
<evidence type="ECO:0000313" key="3">
    <source>
        <dbReference type="Proteomes" id="UP000539313"/>
    </source>
</evidence>
<evidence type="ECO:0000313" key="2">
    <source>
        <dbReference type="EMBL" id="MBA9001119.1"/>
    </source>
</evidence>
<sequence>MVRHRGRRAALAAALLAGCVAVPSSAVRQDGPPRVDRETERQLTAAARTMLEHRTDALVQRVRTRALPAEVLGVRISPQVARAQQEALRRLETRK</sequence>
<accession>A0A7W3MSL6</accession>
<comment type="caution">
    <text evidence="2">The sequence shown here is derived from an EMBL/GenBank/DDBJ whole genome shotgun (WGS) entry which is preliminary data.</text>
</comment>
<name>A0A7W3MSL6_9ACTN</name>
<evidence type="ECO:0000256" key="1">
    <source>
        <dbReference type="SAM" id="SignalP"/>
    </source>
</evidence>
<feature type="signal peptide" evidence="1">
    <location>
        <begin position="1"/>
        <end position="26"/>
    </location>
</feature>
<dbReference type="PROSITE" id="PS51257">
    <property type="entry name" value="PROKAR_LIPOPROTEIN"/>
    <property type="match status" value="1"/>
</dbReference>
<dbReference type="Proteomes" id="UP000539313">
    <property type="component" value="Unassembled WGS sequence"/>
</dbReference>
<organism evidence="2 3">
    <name type="scientific">Thermomonospora cellulosilytica</name>
    <dbReference type="NCBI Taxonomy" id="1411118"/>
    <lineage>
        <taxon>Bacteria</taxon>
        <taxon>Bacillati</taxon>
        <taxon>Actinomycetota</taxon>
        <taxon>Actinomycetes</taxon>
        <taxon>Streptosporangiales</taxon>
        <taxon>Thermomonosporaceae</taxon>
        <taxon>Thermomonospora</taxon>
    </lineage>
</organism>
<keyword evidence="1" id="KW-0732">Signal</keyword>
<feature type="chain" id="PRO_5031105767" description="Lipoprotein" evidence="1">
    <location>
        <begin position="27"/>
        <end position="95"/>
    </location>
</feature>
<keyword evidence="3" id="KW-1185">Reference proteome</keyword>
<evidence type="ECO:0008006" key="4">
    <source>
        <dbReference type="Google" id="ProtNLM"/>
    </source>
</evidence>